<dbReference type="InterPro" id="IPR044145">
    <property type="entry name" value="IF2_II"/>
</dbReference>
<dbReference type="FunFam" id="2.40.30.10:FF:000007">
    <property type="entry name" value="Translation initiation factor IF-2"/>
    <property type="match status" value="1"/>
</dbReference>
<feature type="compositionally biased region" description="Polar residues" evidence="11">
    <location>
        <begin position="56"/>
        <end position="101"/>
    </location>
</feature>
<organism evidence="13 14">
    <name type="scientific">Neobacillus bataviensis LMG 21833</name>
    <dbReference type="NCBI Taxonomy" id="1117379"/>
    <lineage>
        <taxon>Bacteria</taxon>
        <taxon>Bacillati</taxon>
        <taxon>Bacillota</taxon>
        <taxon>Bacilli</taxon>
        <taxon>Bacillales</taxon>
        <taxon>Bacillaceae</taxon>
        <taxon>Neobacillus</taxon>
    </lineage>
</organism>
<dbReference type="GO" id="GO:0003924">
    <property type="term" value="F:GTPase activity"/>
    <property type="evidence" value="ECO:0007669"/>
    <property type="project" value="UniProtKB-UniRule"/>
</dbReference>
<dbReference type="Gene3D" id="2.40.30.10">
    <property type="entry name" value="Translation factors"/>
    <property type="match status" value="2"/>
</dbReference>
<protein>
    <recommendedName>
        <fullName evidence="2 9">Translation initiation factor IF-2</fullName>
    </recommendedName>
</protein>
<feature type="region of interest" description="G-domain" evidence="9">
    <location>
        <begin position="276"/>
        <end position="424"/>
    </location>
</feature>
<feature type="region of interest" description="Disordered" evidence="11">
    <location>
        <begin position="49"/>
        <end position="188"/>
    </location>
</feature>
<keyword evidence="3 9" id="KW-0963">Cytoplasm</keyword>
<dbReference type="NCBIfam" id="TIGR00487">
    <property type="entry name" value="IF-2"/>
    <property type="match status" value="1"/>
</dbReference>
<dbReference type="FunFam" id="2.40.30.10:FF:000008">
    <property type="entry name" value="Translation initiation factor IF-2"/>
    <property type="match status" value="1"/>
</dbReference>
<dbReference type="FunFam" id="3.40.50.300:FF:000019">
    <property type="entry name" value="Translation initiation factor IF-2"/>
    <property type="match status" value="1"/>
</dbReference>
<sequence>MSKIRVYEYAKKHNISSKEIINKLKEMNIEVSNHMATIEDADIKKLDAAYNKKETTPSQQKPNNTGSQNRTNARPAGQQNRPNQSRPVQSSTKKPQVQSKTPKAFEEAADKNTAPSKVKVVSPPKKVEGKKQNQESQSKENKVFNNADKAKARPFNNYQNRNNNHNNKKKKSHTPVQQTQPVKRKEKELPAKITFSESLTVGELAKKIYREPSEIIKKLFLLGVMATINQVLDKDAIELIAGEYGVEVEEEIKIDTTDLEVYFTEDSAESLVERPSVVTIMGHVDHGKTTLLDSIRNTKVTEGEAGGITQHIGAYQVVENGKKITFLDTPGHAAFTTMRARGAKITDITILVVAADDGVMPQTVEAINHAKAAEVPIIVAVNKMDKEAANADRVMQELTEHGLVAEAWGGDTIFVPLSAKTGEGIDNLLEMILLVGEVEEYKANPKRKAVGTVIEAQLDKGRGSVATLLVQNGTLKIGDPIVVGNTHGRVRAMVNDKGRRVKEAEPSTPVEITGLSDVPQAGDRFVVFEDEKTARQVGEARAGQALAAQRGEKSIVSLENLFEQLKQGEMKDLNIILKADVQGSAEAVAASLKKIDVQGVNIKIIHSGAGAINESDISLAAASNAIVIGFNVRPDVNAKRAAEAEKVDVRLHRIIYKVIEEIEAAMKGMLDPEFAEKIIGQAEIRQTFKVSKVGTIAGSYVTDGKITRDSGIRLIRNGVVIFEGQIDALKRFKDDAKEVAQGYECGITIKNFNDVKEGDIIEAYVMEEIERK</sequence>
<dbReference type="Gene3D" id="3.40.50.10050">
    <property type="entry name" value="Translation initiation factor IF- 2, domain 3"/>
    <property type="match status" value="1"/>
</dbReference>
<comment type="similarity">
    <text evidence="1 9 10">Belongs to the TRAFAC class translation factor GTPase superfamily. Classic translation factor GTPase family. IF-2 subfamily.</text>
</comment>
<dbReference type="PROSITE" id="PS51722">
    <property type="entry name" value="G_TR_2"/>
    <property type="match status" value="1"/>
</dbReference>
<dbReference type="InterPro" id="IPR053905">
    <property type="entry name" value="EF-G-like_DII"/>
</dbReference>
<dbReference type="SUPFAM" id="SSF52540">
    <property type="entry name" value="P-loop containing nucleoside triphosphate hydrolases"/>
    <property type="match status" value="1"/>
</dbReference>
<dbReference type="HAMAP" id="MF_00100_B">
    <property type="entry name" value="IF_2_B"/>
    <property type="match status" value="1"/>
</dbReference>
<evidence type="ECO:0000256" key="6">
    <source>
        <dbReference type="ARBA" id="ARBA00022917"/>
    </source>
</evidence>
<keyword evidence="6 9" id="KW-0648">Protein biosynthesis</keyword>
<feature type="binding site" evidence="9">
    <location>
        <begin position="328"/>
        <end position="332"/>
    </location>
    <ligand>
        <name>GTP</name>
        <dbReference type="ChEBI" id="CHEBI:37565"/>
    </ligand>
</feature>
<feature type="compositionally biased region" description="Basic and acidic residues" evidence="11">
    <location>
        <begin position="125"/>
        <end position="142"/>
    </location>
</feature>
<evidence type="ECO:0000259" key="12">
    <source>
        <dbReference type="PROSITE" id="PS51722"/>
    </source>
</evidence>
<dbReference type="SUPFAM" id="SSF52156">
    <property type="entry name" value="Initiation factor IF2/eIF5b, domain 3"/>
    <property type="match status" value="1"/>
</dbReference>
<dbReference type="InterPro" id="IPR036925">
    <property type="entry name" value="TIF_IF2_dom3_sf"/>
</dbReference>
<gene>
    <name evidence="9 13" type="primary">infB</name>
    <name evidence="13" type="ORF">BABA_23740</name>
</gene>
<dbReference type="CDD" id="cd01887">
    <property type="entry name" value="IF2_eIF5B"/>
    <property type="match status" value="1"/>
</dbReference>
<feature type="binding site" evidence="9">
    <location>
        <begin position="382"/>
        <end position="385"/>
    </location>
    <ligand>
        <name>GTP</name>
        <dbReference type="ChEBI" id="CHEBI:37565"/>
    </ligand>
</feature>
<dbReference type="GO" id="GO:0005829">
    <property type="term" value="C:cytosol"/>
    <property type="evidence" value="ECO:0007669"/>
    <property type="project" value="TreeGrafter"/>
</dbReference>
<feature type="compositionally biased region" description="Low complexity" evidence="11">
    <location>
        <begin position="115"/>
        <end position="124"/>
    </location>
</feature>
<dbReference type="Pfam" id="PF00009">
    <property type="entry name" value="GTP_EFTU"/>
    <property type="match status" value="1"/>
</dbReference>
<name>K6CV12_9BACI</name>
<dbReference type="PATRIC" id="fig|1117379.3.peg.4925"/>
<dbReference type="RefSeq" id="WP_007087739.1">
    <property type="nucleotide sequence ID" value="NZ_AJLS01000151.1"/>
</dbReference>
<dbReference type="InterPro" id="IPR000795">
    <property type="entry name" value="T_Tr_GTP-bd_dom"/>
</dbReference>
<dbReference type="Gene3D" id="1.10.10.2480">
    <property type="match status" value="1"/>
</dbReference>
<dbReference type="InterPro" id="IPR000178">
    <property type="entry name" value="TF_IF2_bacterial-like"/>
</dbReference>
<dbReference type="PANTHER" id="PTHR43381:SF5">
    <property type="entry name" value="TR-TYPE G DOMAIN-CONTAINING PROTEIN"/>
    <property type="match status" value="1"/>
</dbReference>
<dbReference type="InterPro" id="IPR027417">
    <property type="entry name" value="P-loop_NTPase"/>
</dbReference>
<dbReference type="CDD" id="cd03692">
    <property type="entry name" value="mtIF2_IVc"/>
    <property type="match status" value="1"/>
</dbReference>
<comment type="caution">
    <text evidence="13">The sequence shown here is derived from an EMBL/GenBank/DDBJ whole genome shotgun (WGS) entry which is preliminary data.</text>
</comment>
<dbReference type="InterPro" id="IPR009000">
    <property type="entry name" value="Transl_B-barrel_sf"/>
</dbReference>
<comment type="subcellular location">
    <subcellularLocation>
        <location evidence="9">Cytoplasm</location>
    </subcellularLocation>
</comment>
<evidence type="ECO:0000256" key="4">
    <source>
        <dbReference type="ARBA" id="ARBA00022540"/>
    </source>
</evidence>
<dbReference type="InterPro" id="IPR006847">
    <property type="entry name" value="IF2_N"/>
</dbReference>
<evidence type="ECO:0000256" key="7">
    <source>
        <dbReference type="ARBA" id="ARBA00023134"/>
    </source>
</evidence>
<comment type="function">
    <text evidence="8 9 10">One of the essential components for the initiation of protein synthesis. Protects formylmethionyl-tRNA from spontaneous hydrolysis and promotes its binding to the 30S ribosomal subunits. Also involved in the hydrolysis of GTP during the formation of the 70S ribosomal complex.</text>
</comment>
<evidence type="ECO:0000313" key="13">
    <source>
        <dbReference type="EMBL" id="EKN64057.1"/>
    </source>
</evidence>
<dbReference type="CDD" id="cd03702">
    <property type="entry name" value="IF2_mtIF2_II"/>
    <property type="match status" value="1"/>
</dbReference>
<feature type="binding site" evidence="9">
    <location>
        <begin position="282"/>
        <end position="289"/>
    </location>
    <ligand>
        <name>GTP</name>
        <dbReference type="ChEBI" id="CHEBI:37565"/>
    </ligand>
</feature>
<dbReference type="PROSITE" id="PS01176">
    <property type="entry name" value="IF2"/>
    <property type="match status" value="1"/>
</dbReference>
<dbReference type="STRING" id="1117379.BABA_23740"/>
<evidence type="ECO:0000256" key="9">
    <source>
        <dbReference type="HAMAP-Rule" id="MF_00100"/>
    </source>
</evidence>
<keyword evidence="14" id="KW-1185">Reference proteome</keyword>
<dbReference type="eggNOG" id="COG0532">
    <property type="taxonomic scope" value="Bacteria"/>
</dbReference>
<dbReference type="InterPro" id="IPR005225">
    <property type="entry name" value="Small_GTP-bd"/>
</dbReference>
<feature type="compositionally biased region" description="Low complexity" evidence="11">
    <location>
        <begin position="156"/>
        <end position="165"/>
    </location>
</feature>
<dbReference type="SUPFAM" id="SSF50447">
    <property type="entry name" value="Translation proteins"/>
    <property type="match status" value="2"/>
</dbReference>
<dbReference type="NCBIfam" id="TIGR00231">
    <property type="entry name" value="small_GTP"/>
    <property type="match status" value="1"/>
</dbReference>
<evidence type="ECO:0000256" key="8">
    <source>
        <dbReference type="ARBA" id="ARBA00025162"/>
    </source>
</evidence>
<reference evidence="13 14" key="1">
    <citation type="journal article" date="2012" name="Front. Microbiol.">
        <title>Redundancy and modularity in membrane-associated dissimilatory nitrate reduction in Bacillus.</title>
        <authorList>
            <person name="Heylen K."/>
            <person name="Keltjens J."/>
        </authorList>
    </citation>
    <scope>NUCLEOTIDE SEQUENCE [LARGE SCALE GENOMIC DNA]</scope>
    <source>
        <strain evidence="14">LMG 21833T</strain>
    </source>
</reference>
<feature type="domain" description="Tr-type G" evidence="12">
    <location>
        <begin position="273"/>
        <end position="446"/>
    </location>
</feature>
<keyword evidence="5 9" id="KW-0547">Nucleotide-binding</keyword>
<dbReference type="Proteomes" id="UP000006316">
    <property type="component" value="Unassembled WGS sequence"/>
</dbReference>
<evidence type="ECO:0000256" key="11">
    <source>
        <dbReference type="SAM" id="MobiDB-lite"/>
    </source>
</evidence>
<keyword evidence="4 9" id="KW-0396">Initiation factor</keyword>
<dbReference type="AlphaFoldDB" id="K6CV12"/>
<dbReference type="PANTHER" id="PTHR43381">
    <property type="entry name" value="TRANSLATION INITIATION FACTOR IF-2-RELATED"/>
    <property type="match status" value="1"/>
</dbReference>
<dbReference type="GO" id="GO:0005525">
    <property type="term" value="F:GTP binding"/>
    <property type="evidence" value="ECO:0007669"/>
    <property type="project" value="UniProtKB-KW"/>
</dbReference>
<keyword evidence="7 9" id="KW-0342">GTP-binding</keyword>
<evidence type="ECO:0000256" key="1">
    <source>
        <dbReference type="ARBA" id="ARBA00007733"/>
    </source>
</evidence>
<dbReference type="Pfam" id="PF22042">
    <property type="entry name" value="EF-G_D2"/>
    <property type="match status" value="1"/>
</dbReference>
<dbReference type="GO" id="GO:0003743">
    <property type="term" value="F:translation initiation factor activity"/>
    <property type="evidence" value="ECO:0007669"/>
    <property type="project" value="UniProtKB-UniRule"/>
</dbReference>
<dbReference type="Pfam" id="PF11987">
    <property type="entry name" value="IF-2"/>
    <property type="match status" value="1"/>
</dbReference>
<proteinExistence type="inferred from homology"/>
<dbReference type="FunFam" id="3.40.50.10050:FF:000001">
    <property type="entry name" value="Translation initiation factor IF-2"/>
    <property type="match status" value="1"/>
</dbReference>
<evidence type="ECO:0000256" key="2">
    <source>
        <dbReference type="ARBA" id="ARBA00020675"/>
    </source>
</evidence>
<dbReference type="Gene3D" id="3.40.50.300">
    <property type="entry name" value="P-loop containing nucleotide triphosphate hydrolases"/>
    <property type="match status" value="1"/>
</dbReference>
<evidence type="ECO:0000256" key="3">
    <source>
        <dbReference type="ARBA" id="ARBA00022490"/>
    </source>
</evidence>
<evidence type="ECO:0000256" key="10">
    <source>
        <dbReference type="RuleBase" id="RU000644"/>
    </source>
</evidence>
<evidence type="ECO:0000313" key="14">
    <source>
        <dbReference type="Proteomes" id="UP000006316"/>
    </source>
</evidence>
<dbReference type="OrthoDB" id="9811804at2"/>
<dbReference type="InterPro" id="IPR015760">
    <property type="entry name" value="TIF_IF2"/>
</dbReference>
<dbReference type="EMBL" id="AJLS01000151">
    <property type="protein sequence ID" value="EKN64057.1"/>
    <property type="molecule type" value="Genomic_DNA"/>
</dbReference>
<evidence type="ECO:0000256" key="5">
    <source>
        <dbReference type="ARBA" id="ARBA00022741"/>
    </source>
</evidence>
<accession>K6CV12</accession>
<dbReference type="Pfam" id="PF04760">
    <property type="entry name" value="IF2_N"/>
    <property type="match status" value="2"/>
</dbReference>
<dbReference type="InterPro" id="IPR023115">
    <property type="entry name" value="TIF_IF2_dom3"/>
</dbReference>